<gene>
    <name evidence="1" type="ORF">B0I36DRAFT_316525</name>
</gene>
<sequence>MQASKPDTEGQVIWRKRKHKAIFLDSLELPSHERFRFCKAIVAGRKAGIEVVTAATPASEQAISSLPRGVTEKDLESSPWRWEGRVQSLQISPTTGMGLAGCGSCGKCHSCLRLYPEELWKLRDTGTYFKEENLAKWKKEDAARIAEEIKHMKSGNKIWGYL</sequence>
<dbReference type="AlphaFoldDB" id="A0A9P9BSG7"/>
<name>A0A9P9BSG7_9PEZI</name>
<evidence type="ECO:0000313" key="1">
    <source>
        <dbReference type="EMBL" id="KAH7034559.1"/>
    </source>
</evidence>
<dbReference type="Proteomes" id="UP000756346">
    <property type="component" value="Unassembled WGS sequence"/>
</dbReference>
<accession>A0A9P9BSG7</accession>
<keyword evidence="2" id="KW-1185">Reference proteome</keyword>
<dbReference type="EMBL" id="JAGTJQ010000003">
    <property type="protein sequence ID" value="KAH7034559.1"/>
    <property type="molecule type" value="Genomic_DNA"/>
</dbReference>
<reference evidence="1" key="1">
    <citation type="journal article" date="2021" name="Nat. Commun.">
        <title>Genetic determinants of endophytism in the Arabidopsis root mycobiome.</title>
        <authorList>
            <person name="Mesny F."/>
            <person name="Miyauchi S."/>
            <person name="Thiergart T."/>
            <person name="Pickel B."/>
            <person name="Atanasova L."/>
            <person name="Karlsson M."/>
            <person name="Huettel B."/>
            <person name="Barry K.W."/>
            <person name="Haridas S."/>
            <person name="Chen C."/>
            <person name="Bauer D."/>
            <person name="Andreopoulos W."/>
            <person name="Pangilinan J."/>
            <person name="LaButti K."/>
            <person name="Riley R."/>
            <person name="Lipzen A."/>
            <person name="Clum A."/>
            <person name="Drula E."/>
            <person name="Henrissat B."/>
            <person name="Kohler A."/>
            <person name="Grigoriev I.V."/>
            <person name="Martin F.M."/>
            <person name="Hacquard S."/>
        </authorList>
    </citation>
    <scope>NUCLEOTIDE SEQUENCE</scope>
    <source>
        <strain evidence="1">MPI-CAGE-CH-0230</strain>
    </source>
</reference>
<proteinExistence type="predicted"/>
<comment type="caution">
    <text evidence="1">The sequence shown here is derived from an EMBL/GenBank/DDBJ whole genome shotgun (WGS) entry which is preliminary data.</text>
</comment>
<dbReference type="RefSeq" id="XP_046014652.1">
    <property type="nucleotide sequence ID" value="XM_046153037.1"/>
</dbReference>
<dbReference type="GeneID" id="70182583"/>
<organism evidence="1 2">
    <name type="scientific">Microdochium trichocladiopsis</name>
    <dbReference type="NCBI Taxonomy" id="1682393"/>
    <lineage>
        <taxon>Eukaryota</taxon>
        <taxon>Fungi</taxon>
        <taxon>Dikarya</taxon>
        <taxon>Ascomycota</taxon>
        <taxon>Pezizomycotina</taxon>
        <taxon>Sordariomycetes</taxon>
        <taxon>Xylariomycetidae</taxon>
        <taxon>Xylariales</taxon>
        <taxon>Microdochiaceae</taxon>
        <taxon>Microdochium</taxon>
    </lineage>
</organism>
<dbReference type="OrthoDB" id="4771009at2759"/>
<evidence type="ECO:0000313" key="2">
    <source>
        <dbReference type="Proteomes" id="UP000756346"/>
    </source>
</evidence>
<protein>
    <submittedName>
        <fullName evidence="1">Uncharacterized protein</fullName>
    </submittedName>
</protein>